<dbReference type="PANTHER" id="PTHR43552">
    <property type="entry name" value="DIAMINOBUTYRATE--2-OXOGLUTARATE AMINOTRANSFERASE"/>
    <property type="match status" value="1"/>
</dbReference>
<comment type="cofactor">
    <cofactor evidence="1 7">
        <name>pyridoxal 5'-phosphate</name>
        <dbReference type="ChEBI" id="CHEBI:597326"/>
    </cofactor>
</comment>
<dbReference type="RefSeq" id="WP_215821446.1">
    <property type="nucleotide sequence ID" value="NZ_JAGSOY010000064.1"/>
</dbReference>
<comment type="similarity">
    <text evidence="2 6">Belongs to the class-III pyridoxal-phosphate-dependent aminotransferase family.</text>
</comment>
<comment type="caution">
    <text evidence="8">The sequence shown here is derived from an EMBL/GenBank/DDBJ whole genome shotgun (WGS) entry which is preliminary data.</text>
</comment>
<dbReference type="InterPro" id="IPR005814">
    <property type="entry name" value="Aminotrans_3"/>
</dbReference>
<evidence type="ECO:0000313" key="9">
    <source>
        <dbReference type="Proteomes" id="UP000690515"/>
    </source>
</evidence>
<dbReference type="Proteomes" id="UP000690515">
    <property type="component" value="Unassembled WGS sequence"/>
</dbReference>
<comment type="catalytic activity">
    <reaction evidence="7">
        <text>L-2,4-diaminobutanoate + 2-oxoglutarate = L-aspartate 4-semialdehyde + L-glutamate</text>
        <dbReference type="Rhea" id="RHEA:11160"/>
        <dbReference type="ChEBI" id="CHEBI:16810"/>
        <dbReference type="ChEBI" id="CHEBI:29985"/>
        <dbReference type="ChEBI" id="CHEBI:58761"/>
        <dbReference type="ChEBI" id="CHEBI:537519"/>
        <dbReference type="EC" id="2.6.1.76"/>
    </reaction>
</comment>
<evidence type="ECO:0000256" key="2">
    <source>
        <dbReference type="ARBA" id="ARBA00008954"/>
    </source>
</evidence>
<dbReference type="PROSITE" id="PS00600">
    <property type="entry name" value="AA_TRANSFER_CLASS_3"/>
    <property type="match status" value="1"/>
</dbReference>
<dbReference type="EC" id="2.6.1.76" evidence="7"/>
<evidence type="ECO:0000256" key="7">
    <source>
        <dbReference type="RuleBase" id="RU365034"/>
    </source>
</evidence>
<dbReference type="InterPro" id="IPR049704">
    <property type="entry name" value="Aminotrans_3_PPA_site"/>
</dbReference>
<dbReference type="InterPro" id="IPR015421">
    <property type="entry name" value="PyrdxlP-dep_Trfase_major"/>
</dbReference>
<comment type="pathway">
    <text evidence="7">Amine and polyamine biosynthesis; ectoine biosynthesis; L-ectoine from L-aspartate 4-semialdehyde: step 1/3.</text>
</comment>
<evidence type="ECO:0000313" key="8">
    <source>
        <dbReference type="EMBL" id="MBU2713157.1"/>
    </source>
</evidence>
<keyword evidence="4 7" id="KW-0808">Transferase</keyword>
<keyword evidence="5 6" id="KW-0663">Pyridoxal phosphate</keyword>
<comment type="function">
    <text evidence="7">Catalyzes reversively the conversion of L-aspartate beta-semialdehyde (ASA) to L-2,4-diaminobutyrate (DABA) by transamination with L-glutamate.</text>
</comment>
<gene>
    <name evidence="8" type="primary">ectB</name>
    <name evidence="8" type="ORF">KCG35_18990</name>
</gene>
<dbReference type="NCBIfam" id="NF006733">
    <property type="entry name" value="PRK09264.1"/>
    <property type="match status" value="1"/>
</dbReference>
<proteinExistence type="inferred from homology"/>
<dbReference type="Pfam" id="PF00202">
    <property type="entry name" value="Aminotran_3"/>
    <property type="match status" value="1"/>
</dbReference>
<evidence type="ECO:0000256" key="6">
    <source>
        <dbReference type="RuleBase" id="RU003560"/>
    </source>
</evidence>
<dbReference type="InterPro" id="IPR004637">
    <property type="entry name" value="Dat"/>
</dbReference>
<protein>
    <recommendedName>
        <fullName evidence="7">Diaminobutyrate--2-oxoglutarate transaminase</fullName>
        <ecNumber evidence="7">2.6.1.76</ecNumber>
    </recommendedName>
    <alternativeName>
        <fullName evidence="7">DABA aminotransferase</fullName>
    </alternativeName>
</protein>
<evidence type="ECO:0000256" key="4">
    <source>
        <dbReference type="ARBA" id="ARBA00022679"/>
    </source>
</evidence>
<dbReference type="SUPFAM" id="SSF53383">
    <property type="entry name" value="PLP-dependent transferases"/>
    <property type="match status" value="1"/>
</dbReference>
<dbReference type="GO" id="GO:0045303">
    <property type="term" value="F:diaminobutyrate-2-oxoglutarate transaminase activity"/>
    <property type="evidence" value="ECO:0007669"/>
    <property type="project" value="UniProtKB-EC"/>
</dbReference>
<dbReference type="InterPro" id="IPR015424">
    <property type="entry name" value="PyrdxlP-dep_Trfase"/>
</dbReference>
<dbReference type="CDD" id="cd00610">
    <property type="entry name" value="OAT_like"/>
    <property type="match status" value="1"/>
</dbReference>
<evidence type="ECO:0000256" key="3">
    <source>
        <dbReference type="ARBA" id="ARBA00022576"/>
    </source>
</evidence>
<dbReference type="NCBIfam" id="TIGR02407">
    <property type="entry name" value="ectoine_ectB"/>
    <property type="match status" value="1"/>
</dbReference>
<organism evidence="8 9">
    <name type="scientific">Zooshikella harenae</name>
    <dbReference type="NCBI Taxonomy" id="2827238"/>
    <lineage>
        <taxon>Bacteria</taxon>
        <taxon>Pseudomonadati</taxon>
        <taxon>Pseudomonadota</taxon>
        <taxon>Gammaproteobacteria</taxon>
        <taxon>Oceanospirillales</taxon>
        <taxon>Zooshikellaceae</taxon>
        <taxon>Zooshikella</taxon>
    </lineage>
</organism>
<keyword evidence="9" id="KW-1185">Reference proteome</keyword>
<dbReference type="EMBL" id="JAGSOY010000064">
    <property type="protein sequence ID" value="MBU2713157.1"/>
    <property type="molecule type" value="Genomic_DNA"/>
</dbReference>
<dbReference type="Gene3D" id="3.40.640.10">
    <property type="entry name" value="Type I PLP-dependent aspartate aminotransferase-like (Major domain)"/>
    <property type="match status" value="1"/>
</dbReference>
<dbReference type="InterPro" id="IPR012773">
    <property type="entry name" value="Ectoine_EctB"/>
</dbReference>
<sequence>MNNFMEFESEVRSYVRSFPTVFERAENAVIWDEQGNEYLDFFAGAGTLNYGHNPEQVNQALINYLSNQGILHSLDKATVAKKRFMEAFYQTILMPRNLDYKIQFTGPTGTNAVEAAIKLARRVTQRSNVIAFTQGYHGLTMGSLALTANDYYQNQSYGGRANVYHAPYDGYFGSSINTAEYLRQLVEDSSSGVSIPAAIILETIQGEGGVNTAAKEWLQDIEKLCKAHDIILIIDDIQVGNGRSGEYFSFEFAGIKPDIICMSKAIGGGLPLAFTLIKPELDQWQPGEHTGTFRGNNLAFVAATELLKNWTTDDLSQEVHKKGCIIKDYLEQLVSAYPELDMSVRGRGMIWGLDIPQPGLAKQLSRVLFENNLLVETCGKDDHVVKLLPPLTIDSAQLEEGLRKIGFGIEELINREMTPLHHDIPFTNHF</sequence>
<dbReference type="NCBIfam" id="TIGR00709">
    <property type="entry name" value="dat"/>
    <property type="match status" value="1"/>
</dbReference>
<reference evidence="8 9" key="1">
    <citation type="submission" date="2021-04" db="EMBL/GenBank/DDBJ databases">
        <authorList>
            <person name="Pira H."/>
            <person name="Risdian C."/>
            <person name="Wink J."/>
        </authorList>
    </citation>
    <scope>NUCLEOTIDE SEQUENCE [LARGE SCALE GENOMIC DNA]</scope>
    <source>
        <strain evidence="8 9">WH53</strain>
    </source>
</reference>
<dbReference type="Gene3D" id="3.90.1150.10">
    <property type="entry name" value="Aspartate Aminotransferase, domain 1"/>
    <property type="match status" value="1"/>
</dbReference>
<evidence type="ECO:0000256" key="1">
    <source>
        <dbReference type="ARBA" id="ARBA00001933"/>
    </source>
</evidence>
<dbReference type="InterPro" id="IPR015422">
    <property type="entry name" value="PyrdxlP-dep_Trfase_small"/>
</dbReference>
<keyword evidence="3 7" id="KW-0032">Aminotransferase</keyword>
<evidence type="ECO:0000256" key="5">
    <source>
        <dbReference type="ARBA" id="ARBA00022898"/>
    </source>
</evidence>
<accession>A0ABS5ZJI8</accession>
<dbReference type="PIRSF" id="PIRSF000521">
    <property type="entry name" value="Transaminase_4ab_Lys_Orn"/>
    <property type="match status" value="1"/>
</dbReference>
<name>A0ABS5ZJI8_9GAMM</name>
<dbReference type="PANTHER" id="PTHR43552:SF2">
    <property type="entry name" value="DIAMINOBUTYRATE--2-OXOGLUTARATE TRANSAMINASE"/>
    <property type="match status" value="1"/>
</dbReference>